<dbReference type="Proteomes" id="UP000034231">
    <property type="component" value="Unassembled WGS sequence"/>
</dbReference>
<dbReference type="EMBL" id="LBTX01000009">
    <property type="protein sequence ID" value="KKQ50084.1"/>
    <property type="molecule type" value="Genomic_DNA"/>
</dbReference>
<gene>
    <name evidence="2" type="ORF">US68_C0009G0039</name>
</gene>
<protein>
    <submittedName>
        <fullName evidence="2">Uncharacterized protein</fullName>
    </submittedName>
</protein>
<sequence length="68" mass="7868">MSNRILLAIALGLLFFQLSFSVYYSGKIVEYNQKYSQLEKIYAELKNENQNLEIEFANKFAINGNKSP</sequence>
<accession>A0A0G0KLQ4</accession>
<evidence type="ECO:0000313" key="2">
    <source>
        <dbReference type="EMBL" id="KKQ50084.1"/>
    </source>
</evidence>
<comment type="caution">
    <text evidence="2">The sequence shown here is derived from an EMBL/GenBank/DDBJ whole genome shotgun (WGS) entry which is preliminary data.</text>
</comment>
<proteinExistence type="predicted"/>
<name>A0A0G0KLQ4_9BACT</name>
<reference evidence="2 3" key="1">
    <citation type="journal article" date="2015" name="Nature">
        <title>rRNA introns, odd ribosomes, and small enigmatic genomes across a large radiation of phyla.</title>
        <authorList>
            <person name="Brown C.T."/>
            <person name="Hug L.A."/>
            <person name="Thomas B.C."/>
            <person name="Sharon I."/>
            <person name="Castelle C.J."/>
            <person name="Singh A."/>
            <person name="Wilkins M.J."/>
            <person name="Williams K.H."/>
            <person name="Banfield J.F."/>
        </authorList>
    </citation>
    <scope>NUCLEOTIDE SEQUENCE [LARGE SCALE GENOMIC DNA]</scope>
</reference>
<feature type="coiled-coil region" evidence="1">
    <location>
        <begin position="28"/>
        <end position="62"/>
    </location>
</feature>
<dbReference type="AlphaFoldDB" id="A0A0G0KLQ4"/>
<organism evidence="2 3">
    <name type="scientific">Candidatus Shapirobacteria bacterium GW2011_GWE1_38_10</name>
    <dbReference type="NCBI Taxonomy" id="1618488"/>
    <lineage>
        <taxon>Bacteria</taxon>
        <taxon>Candidatus Shapironibacteriota</taxon>
    </lineage>
</organism>
<evidence type="ECO:0000256" key="1">
    <source>
        <dbReference type="SAM" id="Coils"/>
    </source>
</evidence>
<keyword evidence="1" id="KW-0175">Coiled coil</keyword>
<evidence type="ECO:0000313" key="3">
    <source>
        <dbReference type="Proteomes" id="UP000034231"/>
    </source>
</evidence>